<evidence type="ECO:0000256" key="1">
    <source>
        <dbReference type="SAM" id="MobiDB-lite"/>
    </source>
</evidence>
<dbReference type="EMBL" id="SJPG01000001">
    <property type="protein sequence ID" value="TWT59773.1"/>
    <property type="molecule type" value="Genomic_DNA"/>
</dbReference>
<keyword evidence="3" id="KW-1185">Reference proteome</keyword>
<gene>
    <name evidence="2" type="ORF">Pan54_04830</name>
</gene>
<sequence length="62" mass="7343">MLDEEAEIDFNLRDELFNTVSERKLYILSYGKVEHKQDLRNKFVPENPQMSENFTPPLLSGR</sequence>
<feature type="region of interest" description="Disordered" evidence="1">
    <location>
        <begin position="41"/>
        <end position="62"/>
    </location>
</feature>
<evidence type="ECO:0000313" key="2">
    <source>
        <dbReference type="EMBL" id="TWT59773.1"/>
    </source>
</evidence>
<evidence type="ECO:0000313" key="3">
    <source>
        <dbReference type="Proteomes" id="UP000316095"/>
    </source>
</evidence>
<dbReference type="AlphaFoldDB" id="A0A5C5XBV8"/>
<comment type="caution">
    <text evidence="2">The sequence shown here is derived from an EMBL/GenBank/DDBJ whole genome shotgun (WGS) entry which is preliminary data.</text>
</comment>
<organism evidence="2 3">
    <name type="scientific">Rubinisphaera italica</name>
    <dbReference type="NCBI Taxonomy" id="2527969"/>
    <lineage>
        <taxon>Bacteria</taxon>
        <taxon>Pseudomonadati</taxon>
        <taxon>Planctomycetota</taxon>
        <taxon>Planctomycetia</taxon>
        <taxon>Planctomycetales</taxon>
        <taxon>Planctomycetaceae</taxon>
        <taxon>Rubinisphaera</taxon>
    </lineage>
</organism>
<reference evidence="2 3" key="1">
    <citation type="submission" date="2019-02" db="EMBL/GenBank/DDBJ databases">
        <title>Deep-cultivation of Planctomycetes and their phenomic and genomic characterization uncovers novel biology.</title>
        <authorList>
            <person name="Wiegand S."/>
            <person name="Jogler M."/>
            <person name="Boedeker C."/>
            <person name="Pinto D."/>
            <person name="Vollmers J."/>
            <person name="Rivas-Marin E."/>
            <person name="Kohn T."/>
            <person name="Peeters S.H."/>
            <person name="Heuer A."/>
            <person name="Rast P."/>
            <person name="Oberbeckmann S."/>
            <person name="Bunk B."/>
            <person name="Jeske O."/>
            <person name="Meyerdierks A."/>
            <person name="Storesund J.E."/>
            <person name="Kallscheuer N."/>
            <person name="Luecker S."/>
            <person name="Lage O.M."/>
            <person name="Pohl T."/>
            <person name="Merkel B.J."/>
            <person name="Hornburger P."/>
            <person name="Mueller R.-W."/>
            <person name="Bruemmer F."/>
            <person name="Labrenz M."/>
            <person name="Spormann A.M."/>
            <person name="Op Den Camp H."/>
            <person name="Overmann J."/>
            <person name="Amann R."/>
            <person name="Jetten M.S.M."/>
            <person name="Mascher T."/>
            <person name="Medema M.H."/>
            <person name="Devos D.P."/>
            <person name="Kaster A.-K."/>
            <person name="Ovreas L."/>
            <person name="Rohde M."/>
            <person name="Galperin M.Y."/>
            <person name="Jogler C."/>
        </authorList>
    </citation>
    <scope>NUCLEOTIDE SEQUENCE [LARGE SCALE GENOMIC DNA]</scope>
    <source>
        <strain evidence="2 3">Pan54</strain>
    </source>
</reference>
<protein>
    <submittedName>
        <fullName evidence="2">Uncharacterized protein</fullName>
    </submittedName>
</protein>
<proteinExistence type="predicted"/>
<name>A0A5C5XBV8_9PLAN</name>
<dbReference type="Proteomes" id="UP000316095">
    <property type="component" value="Unassembled WGS sequence"/>
</dbReference>
<accession>A0A5C5XBV8</accession>